<dbReference type="AlphaFoldDB" id="A0A6C0IVT3"/>
<accession>A0A6C0IVT3</accession>
<reference evidence="1" key="1">
    <citation type="journal article" date="2020" name="Nature">
        <title>Giant virus diversity and host interactions through global metagenomics.</title>
        <authorList>
            <person name="Schulz F."/>
            <person name="Roux S."/>
            <person name="Paez-Espino D."/>
            <person name="Jungbluth S."/>
            <person name="Walsh D.A."/>
            <person name="Denef V.J."/>
            <person name="McMahon K.D."/>
            <person name="Konstantinidis K.T."/>
            <person name="Eloe-Fadrosh E.A."/>
            <person name="Kyrpides N.C."/>
            <person name="Woyke T."/>
        </authorList>
    </citation>
    <scope>NUCLEOTIDE SEQUENCE</scope>
    <source>
        <strain evidence="1">GVMAG-M-3300025138-11</strain>
    </source>
</reference>
<dbReference type="EMBL" id="MN740275">
    <property type="protein sequence ID" value="QHT97358.1"/>
    <property type="molecule type" value="Genomic_DNA"/>
</dbReference>
<evidence type="ECO:0000313" key="1">
    <source>
        <dbReference type="EMBL" id="QHT97358.1"/>
    </source>
</evidence>
<organism evidence="1">
    <name type="scientific">viral metagenome</name>
    <dbReference type="NCBI Taxonomy" id="1070528"/>
    <lineage>
        <taxon>unclassified sequences</taxon>
        <taxon>metagenomes</taxon>
        <taxon>organismal metagenomes</taxon>
    </lineage>
</organism>
<sequence>MSLKGVNDFNVCLGGYYDWNIHDMNNRAGPDTFDIDTNDTSHYYSATGTLDDGTEIRIEGSSYLDGNSNGNSMFSDISPSAKFTFREGRFPVVGETSLQIEQSGETLGAWDAVDGGYTGGNKNTGSAPGTSVGYMAGAGGSGTPHATATVATTSISERDYQTLTWTTDISNRVPMLDVFTVRVTNRLPTTAGKSTFAIASVSVSLSMDIAGLGDVHFQYGEASNKTGNNGEVTSLKLVPRLNFLADRNTSLAVDYYETWHNSVTKSSGTQRWQVAVHMDMPVLSAITLPYLGDVFRDTRLQFGYEETDLNVIGPGGHVETTRLGLYKQTGLISWSAGYIDRRTNLAGAAKKGPNGDSNGFHLTLSAGWDVCL</sequence>
<name>A0A6C0IVT3_9ZZZZ</name>
<proteinExistence type="predicted"/>
<protein>
    <submittedName>
        <fullName evidence="1">Uncharacterized protein</fullName>
    </submittedName>
</protein>